<protein>
    <recommendedName>
        <fullName evidence="6">Ion transport domain-containing protein</fullName>
    </recommendedName>
</protein>
<proteinExistence type="predicted"/>
<reference evidence="4" key="1">
    <citation type="submission" date="2019-08" db="EMBL/GenBank/DDBJ databases">
        <title>The improved chromosome-level genome for the pearl oyster Pinctada fucata martensii using PacBio sequencing and Hi-C.</title>
        <authorList>
            <person name="Zheng Z."/>
        </authorList>
    </citation>
    <scope>NUCLEOTIDE SEQUENCE</scope>
    <source>
        <strain evidence="4">ZZ-2019</strain>
        <tissue evidence="4">Adductor muscle</tissue>
    </source>
</reference>
<keyword evidence="1" id="KW-0175">Coiled coil</keyword>
<feature type="coiled-coil region" evidence="1">
    <location>
        <begin position="155"/>
        <end position="186"/>
    </location>
</feature>
<keyword evidence="3" id="KW-1133">Transmembrane helix</keyword>
<dbReference type="InterPro" id="IPR050927">
    <property type="entry name" value="TRPM"/>
</dbReference>
<gene>
    <name evidence="4" type="ORF">FSP39_002598</name>
</gene>
<dbReference type="GO" id="GO:0005886">
    <property type="term" value="C:plasma membrane"/>
    <property type="evidence" value="ECO:0007669"/>
    <property type="project" value="TreeGrafter"/>
</dbReference>
<accession>A0AA88Y4H9</accession>
<feature type="region of interest" description="Disordered" evidence="2">
    <location>
        <begin position="246"/>
        <end position="285"/>
    </location>
</feature>
<dbReference type="PANTHER" id="PTHR13800">
    <property type="entry name" value="TRANSIENT RECEPTOR POTENTIAL CATION CHANNEL, SUBFAMILY M, MEMBER 6"/>
    <property type="match status" value="1"/>
</dbReference>
<name>A0AA88Y4H9_PINIB</name>
<sequence length="285" mass="32983">MNRLYSLTGQASDTCTNNETAWRYYGAERCAEKNAIGPLLLAGYMLLTNILLVNLLIAMFSDTFQKVQDNSEKVWKFHRFSLVYEFYDRPTLIPPLIVLNHIFRGIRWLLHRCTGKFKYNNVFKRRLSPKDDERLRLFEKDAVEEHLHSLFKEEKNRLENKVSSTSERLEKVIEELDHIKEQVLEREGSAELSPIVSTARSIPVTENPTTARSQMDTYSMKREMTDLADFVKVQMHEMTEMIKYLNSRLPPPPTDPPGDDGQPRPSPRAKPGPALDITYMSQTDA</sequence>
<evidence type="ECO:0000256" key="3">
    <source>
        <dbReference type="SAM" id="Phobius"/>
    </source>
</evidence>
<dbReference type="Proteomes" id="UP001186944">
    <property type="component" value="Unassembled WGS sequence"/>
</dbReference>
<evidence type="ECO:0008006" key="6">
    <source>
        <dbReference type="Google" id="ProtNLM"/>
    </source>
</evidence>
<feature type="transmembrane region" description="Helical" evidence="3">
    <location>
        <begin position="39"/>
        <end position="60"/>
    </location>
</feature>
<evidence type="ECO:0000256" key="1">
    <source>
        <dbReference type="SAM" id="Coils"/>
    </source>
</evidence>
<comment type="caution">
    <text evidence="4">The sequence shown here is derived from an EMBL/GenBank/DDBJ whole genome shotgun (WGS) entry which is preliminary data.</text>
</comment>
<evidence type="ECO:0000313" key="4">
    <source>
        <dbReference type="EMBL" id="KAK3089311.1"/>
    </source>
</evidence>
<keyword evidence="3" id="KW-0812">Transmembrane</keyword>
<dbReference type="AlphaFoldDB" id="A0AA88Y4H9"/>
<keyword evidence="5" id="KW-1185">Reference proteome</keyword>
<keyword evidence="3" id="KW-0472">Membrane</keyword>
<dbReference type="EMBL" id="VSWD01000010">
    <property type="protein sequence ID" value="KAK3089311.1"/>
    <property type="molecule type" value="Genomic_DNA"/>
</dbReference>
<organism evidence="4 5">
    <name type="scientific">Pinctada imbricata</name>
    <name type="common">Atlantic pearl-oyster</name>
    <name type="synonym">Pinctada martensii</name>
    <dbReference type="NCBI Taxonomy" id="66713"/>
    <lineage>
        <taxon>Eukaryota</taxon>
        <taxon>Metazoa</taxon>
        <taxon>Spiralia</taxon>
        <taxon>Lophotrochozoa</taxon>
        <taxon>Mollusca</taxon>
        <taxon>Bivalvia</taxon>
        <taxon>Autobranchia</taxon>
        <taxon>Pteriomorphia</taxon>
        <taxon>Pterioida</taxon>
        <taxon>Pterioidea</taxon>
        <taxon>Pteriidae</taxon>
        <taxon>Pinctada</taxon>
    </lineage>
</organism>
<dbReference type="GO" id="GO:0099604">
    <property type="term" value="F:ligand-gated calcium channel activity"/>
    <property type="evidence" value="ECO:0007669"/>
    <property type="project" value="TreeGrafter"/>
</dbReference>
<evidence type="ECO:0000313" key="5">
    <source>
        <dbReference type="Proteomes" id="UP001186944"/>
    </source>
</evidence>
<evidence type="ECO:0000256" key="2">
    <source>
        <dbReference type="SAM" id="MobiDB-lite"/>
    </source>
</evidence>
<dbReference type="PANTHER" id="PTHR13800:SF12">
    <property type="entry name" value="TRANSIENT RECEPTOR POTENTIAL CATION CHANNEL SUBFAMILY M MEMBER-LIKE 2"/>
    <property type="match status" value="1"/>
</dbReference>